<dbReference type="SFLD" id="SFLDG01082">
    <property type="entry name" value="B12-binding_domain_containing"/>
    <property type="match status" value="1"/>
</dbReference>
<evidence type="ECO:0000313" key="7">
    <source>
        <dbReference type="EMBL" id="HGG91895.1"/>
    </source>
</evidence>
<evidence type="ECO:0000256" key="4">
    <source>
        <dbReference type="ARBA" id="ARBA00023004"/>
    </source>
</evidence>
<evidence type="ECO:0000259" key="6">
    <source>
        <dbReference type="PROSITE" id="PS51918"/>
    </source>
</evidence>
<dbReference type="PANTHER" id="PTHR43409">
    <property type="entry name" value="ANAEROBIC MAGNESIUM-PROTOPORPHYRIN IX MONOMETHYL ESTER CYCLASE-RELATED"/>
    <property type="match status" value="1"/>
</dbReference>
<keyword evidence="2" id="KW-0949">S-adenosyl-L-methionine</keyword>
<sequence>MHYEGNVIRPPSEADSILLQVTVGCTHNACAFCGAYMGERFRLKDMDTVFADIAFAARHMRRQRRVFLCDGDVATLPLRTLAPILERIRRDLPWVTRVGAYANARGLRAKSVEDLAALRDMGLGMLYMGLESGDDAVLAAMNKGADVETILREAAKVKAAGIKLSVTVLAGLGGEQGWRSHAELTGRALTRMDPDQAAALTLIPVPGTPLWSRVQAGEFRLPQGPDMVRELRLMLEHTHMTRGLFLANHASNHVPLKLRMPRDRQAALDLLDAALEGRAPLKPEVLRRL</sequence>
<name>A0A7C4AG76_9BACT</name>
<dbReference type="InterPro" id="IPR007197">
    <property type="entry name" value="rSAM"/>
</dbReference>
<dbReference type="InterPro" id="IPR013785">
    <property type="entry name" value="Aldolase_TIM"/>
</dbReference>
<reference evidence="7" key="1">
    <citation type="journal article" date="2020" name="mSystems">
        <title>Genome- and Community-Level Interaction Insights into Carbon Utilization and Element Cycling Functions of Hydrothermarchaeota in Hydrothermal Sediment.</title>
        <authorList>
            <person name="Zhou Z."/>
            <person name="Liu Y."/>
            <person name="Xu W."/>
            <person name="Pan J."/>
            <person name="Luo Z.H."/>
            <person name="Li M."/>
        </authorList>
    </citation>
    <scope>NUCLEOTIDE SEQUENCE [LARGE SCALE GENOMIC DNA]</scope>
    <source>
        <strain evidence="7">SpSt-413</strain>
    </source>
</reference>
<dbReference type="CDD" id="cd01335">
    <property type="entry name" value="Radical_SAM"/>
    <property type="match status" value="1"/>
</dbReference>
<keyword evidence="4" id="KW-0408">Iron</keyword>
<evidence type="ECO:0000256" key="2">
    <source>
        <dbReference type="ARBA" id="ARBA00022691"/>
    </source>
</evidence>
<dbReference type="Gene3D" id="3.20.20.70">
    <property type="entry name" value="Aldolase class I"/>
    <property type="match status" value="1"/>
</dbReference>
<dbReference type="AlphaFoldDB" id="A0A7C4AG76"/>
<dbReference type="PANTHER" id="PTHR43409:SF4">
    <property type="entry name" value="RADICAL SAM SUPERFAMILY PROTEIN"/>
    <property type="match status" value="1"/>
</dbReference>
<dbReference type="SUPFAM" id="SSF102114">
    <property type="entry name" value="Radical SAM enzymes"/>
    <property type="match status" value="1"/>
</dbReference>
<dbReference type="InterPro" id="IPR006638">
    <property type="entry name" value="Elp3/MiaA/NifB-like_rSAM"/>
</dbReference>
<dbReference type="InterPro" id="IPR058240">
    <property type="entry name" value="rSAM_sf"/>
</dbReference>
<dbReference type="SFLD" id="SFLDS00029">
    <property type="entry name" value="Radical_SAM"/>
    <property type="match status" value="1"/>
</dbReference>
<dbReference type="InterPro" id="IPR051198">
    <property type="entry name" value="BchE-like"/>
</dbReference>
<dbReference type="Pfam" id="PF04055">
    <property type="entry name" value="Radical_SAM"/>
    <property type="match status" value="1"/>
</dbReference>
<dbReference type="SFLD" id="SFLDG01095">
    <property type="entry name" value="Uncharacterised_Radical_SAM_Su"/>
    <property type="match status" value="1"/>
</dbReference>
<accession>A0A7C4AG76</accession>
<dbReference type="SMART" id="SM00729">
    <property type="entry name" value="Elp3"/>
    <property type="match status" value="1"/>
</dbReference>
<comment type="caution">
    <text evidence="7">The sequence shown here is derived from an EMBL/GenBank/DDBJ whole genome shotgun (WGS) entry which is preliminary data.</text>
</comment>
<comment type="cofactor">
    <cofactor evidence="1">
        <name>[4Fe-4S] cluster</name>
        <dbReference type="ChEBI" id="CHEBI:49883"/>
    </cofactor>
</comment>
<dbReference type="GO" id="GO:0046872">
    <property type="term" value="F:metal ion binding"/>
    <property type="evidence" value="ECO:0007669"/>
    <property type="project" value="UniProtKB-KW"/>
</dbReference>
<evidence type="ECO:0000256" key="1">
    <source>
        <dbReference type="ARBA" id="ARBA00001966"/>
    </source>
</evidence>
<dbReference type="PROSITE" id="PS51918">
    <property type="entry name" value="RADICAL_SAM"/>
    <property type="match status" value="1"/>
</dbReference>
<gene>
    <name evidence="7" type="ORF">ENR59_02955</name>
</gene>
<proteinExistence type="predicted"/>
<dbReference type="EMBL" id="DSRP01000208">
    <property type="protein sequence ID" value="HGG91895.1"/>
    <property type="molecule type" value="Genomic_DNA"/>
</dbReference>
<feature type="domain" description="Radical SAM core" evidence="6">
    <location>
        <begin position="9"/>
        <end position="244"/>
    </location>
</feature>
<protein>
    <submittedName>
        <fullName evidence="7">Radical SAM protein</fullName>
    </submittedName>
</protein>
<dbReference type="GO" id="GO:0051536">
    <property type="term" value="F:iron-sulfur cluster binding"/>
    <property type="evidence" value="ECO:0007669"/>
    <property type="project" value="UniProtKB-KW"/>
</dbReference>
<evidence type="ECO:0000256" key="5">
    <source>
        <dbReference type="ARBA" id="ARBA00023014"/>
    </source>
</evidence>
<evidence type="ECO:0000256" key="3">
    <source>
        <dbReference type="ARBA" id="ARBA00022723"/>
    </source>
</evidence>
<keyword evidence="3" id="KW-0479">Metal-binding</keyword>
<dbReference type="GO" id="GO:0003824">
    <property type="term" value="F:catalytic activity"/>
    <property type="evidence" value="ECO:0007669"/>
    <property type="project" value="InterPro"/>
</dbReference>
<keyword evidence="5" id="KW-0411">Iron-sulfur</keyword>
<organism evidence="7">
    <name type="scientific">Fundidesulfovibrio putealis</name>
    <dbReference type="NCBI Taxonomy" id="270496"/>
    <lineage>
        <taxon>Bacteria</taxon>
        <taxon>Pseudomonadati</taxon>
        <taxon>Thermodesulfobacteriota</taxon>
        <taxon>Desulfovibrionia</taxon>
        <taxon>Desulfovibrionales</taxon>
        <taxon>Desulfovibrionaceae</taxon>
        <taxon>Fundidesulfovibrio</taxon>
    </lineage>
</organism>